<feature type="domain" description="BPL/LPL catalytic" evidence="4">
    <location>
        <begin position="8"/>
        <end position="199"/>
    </location>
</feature>
<evidence type="ECO:0000256" key="3">
    <source>
        <dbReference type="ARBA" id="ARBA00024227"/>
    </source>
</evidence>
<dbReference type="SUPFAM" id="SSF55681">
    <property type="entry name" value="Class II aaRS and biotin synthetases"/>
    <property type="match status" value="1"/>
</dbReference>
<evidence type="ECO:0000313" key="5">
    <source>
        <dbReference type="EMBL" id="MFD1890734.1"/>
    </source>
</evidence>
<comment type="caution">
    <text evidence="5">The sequence shown here is derived from an EMBL/GenBank/DDBJ whole genome shotgun (WGS) entry which is preliminary data.</text>
</comment>
<dbReference type="Gene3D" id="3.30.930.10">
    <property type="entry name" value="Bira Bifunctional Protein, Domain 2"/>
    <property type="match status" value="1"/>
</dbReference>
<protein>
    <recommendedName>
        <fullName evidence="3">biotin--[biotin carboxyl-carrier protein] ligase</fullName>
        <ecNumber evidence="3">6.3.4.15</ecNumber>
    </recommendedName>
</protein>
<evidence type="ECO:0000256" key="2">
    <source>
        <dbReference type="ARBA" id="ARBA00023267"/>
    </source>
</evidence>
<dbReference type="Gene3D" id="2.30.30.100">
    <property type="match status" value="1"/>
</dbReference>
<dbReference type="Proteomes" id="UP001597326">
    <property type="component" value="Unassembled WGS sequence"/>
</dbReference>
<dbReference type="NCBIfam" id="TIGR00121">
    <property type="entry name" value="birA_ligase"/>
    <property type="match status" value="1"/>
</dbReference>
<dbReference type="PANTHER" id="PTHR12835">
    <property type="entry name" value="BIOTIN PROTEIN LIGASE"/>
    <property type="match status" value="1"/>
</dbReference>
<name>A0ABW4RYE3_9ACTN</name>
<organism evidence="5 6">
    <name type="scientific">Luteococcus peritonei</name>
    <dbReference type="NCBI Taxonomy" id="88874"/>
    <lineage>
        <taxon>Bacteria</taxon>
        <taxon>Bacillati</taxon>
        <taxon>Actinomycetota</taxon>
        <taxon>Actinomycetes</taxon>
        <taxon>Propionibacteriales</taxon>
        <taxon>Propionibacteriaceae</taxon>
        <taxon>Luteococcus</taxon>
    </lineage>
</organism>
<dbReference type="PROSITE" id="PS51733">
    <property type="entry name" value="BPL_LPL_CATALYTIC"/>
    <property type="match status" value="1"/>
</dbReference>
<dbReference type="GO" id="GO:0004077">
    <property type="term" value="F:biotin--[biotin carboxyl-carrier protein] ligase activity"/>
    <property type="evidence" value="ECO:0007669"/>
    <property type="project" value="UniProtKB-EC"/>
</dbReference>
<keyword evidence="2" id="KW-0092">Biotin</keyword>
<dbReference type="CDD" id="cd16442">
    <property type="entry name" value="BPL"/>
    <property type="match status" value="1"/>
</dbReference>
<evidence type="ECO:0000259" key="4">
    <source>
        <dbReference type="PROSITE" id="PS51733"/>
    </source>
</evidence>
<evidence type="ECO:0000256" key="1">
    <source>
        <dbReference type="ARBA" id="ARBA00022598"/>
    </source>
</evidence>
<dbReference type="EC" id="6.3.4.15" evidence="3"/>
<dbReference type="InterPro" id="IPR004143">
    <property type="entry name" value="BPL_LPL_catalytic"/>
</dbReference>
<dbReference type="PANTHER" id="PTHR12835:SF5">
    <property type="entry name" value="BIOTIN--PROTEIN LIGASE"/>
    <property type="match status" value="1"/>
</dbReference>
<accession>A0ABW4RYE3</accession>
<dbReference type="InterPro" id="IPR045864">
    <property type="entry name" value="aa-tRNA-synth_II/BPL/LPL"/>
</dbReference>
<keyword evidence="1 5" id="KW-0436">Ligase</keyword>
<keyword evidence="6" id="KW-1185">Reference proteome</keyword>
<sequence>MPSSAPLEPARLEALLASQPLWEKVEWVASTGSTNADLAARARSDAETGVVRISEEQTAGRGRFDRRWESPAGACVACSLLLRPSQPSLAWGWLSLLTGMAVATGVERATGAEPGRVQLKWPNDVLLDGKKICGILSERVESEHGAAAVVGFGINVSLEADEIPVPTGTSLRLAGLDQDKTTLMAEILTEFARLYQLWERDGEVHDEYQWRCSSVGAPLRVMVDEQTQVLGTGHSVDEYGRLVVRTPQGLQAFSAGDVFHLRLQQA</sequence>
<reference evidence="6" key="1">
    <citation type="journal article" date="2019" name="Int. J. Syst. Evol. Microbiol.">
        <title>The Global Catalogue of Microorganisms (GCM) 10K type strain sequencing project: providing services to taxonomists for standard genome sequencing and annotation.</title>
        <authorList>
            <consortium name="The Broad Institute Genomics Platform"/>
            <consortium name="The Broad Institute Genome Sequencing Center for Infectious Disease"/>
            <person name="Wu L."/>
            <person name="Ma J."/>
        </authorList>
    </citation>
    <scope>NUCLEOTIDE SEQUENCE [LARGE SCALE GENOMIC DNA]</scope>
    <source>
        <strain evidence="6">CAIM 431</strain>
    </source>
</reference>
<gene>
    <name evidence="5" type="ORF">ACFSCS_11160</name>
</gene>
<dbReference type="RefSeq" id="WP_343872046.1">
    <property type="nucleotide sequence ID" value="NZ_BAAAIX010000004.1"/>
</dbReference>
<proteinExistence type="predicted"/>
<dbReference type="InterPro" id="IPR003142">
    <property type="entry name" value="BPL_C"/>
</dbReference>
<evidence type="ECO:0000313" key="6">
    <source>
        <dbReference type="Proteomes" id="UP001597326"/>
    </source>
</evidence>
<dbReference type="Pfam" id="PF02237">
    <property type="entry name" value="BPL_C"/>
    <property type="match status" value="1"/>
</dbReference>
<dbReference type="InterPro" id="IPR004408">
    <property type="entry name" value="Biotin_CoA_COase_ligase"/>
</dbReference>
<dbReference type="Pfam" id="PF03099">
    <property type="entry name" value="BPL_LplA_LipB"/>
    <property type="match status" value="1"/>
</dbReference>
<dbReference type="EMBL" id="JBHUFZ010000025">
    <property type="protein sequence ID" value="MFD1890734.1"/>
    <property type="molecule type" value="Genomic_DNA"/>
</dbReference>